<gene>
    <name evidence="2" type="ORF">QBC42DRAFT_247714</name>
</gene>
<comment type="caution">
    <text evidence="2">The sequence shown here is derived from an EMBL/GenBank/DDBJ whole genome shotgun (WGS) entry which is preliminary data.</text>
</comment>
<name>A0AAV9I2N6_9PEZI</name>
<feature type="region of interest" description="Disordered" evidence="1">
    <location>
        <begin position="244"/>
        <end position="287"/>
    </location>
</feature>
<evidence type="ECO:0000256" key="1">
    <source>
        <dbReference type="SAM" id="MobiDB-lite"/>
    </source>
</evidence>
<proteinExistence type="predicted"/>
<reference evidence="2" key="2">
    <citation type="submission" date="2023-06" db="EMBL/GenBank/DDBJ databases">
        <authorList>
            <consortium name="Lawrence Berkeley National Laboratory"/>
            <person name="Mondo S.J."/>
            <person name="Hensen N."/>
            <person name="Bonometti L."/>
            <person name="Westerberg I."/>
            <person name="Brannstrom I.O."/>
            <person name="Guillou S."/>
            <person name="Cros-Aarteil S."/>
            <person name="Calhoun S."/>
            <person name="Haridas S."/>
            <person name="Kuo A."/>
            <person name="Pangilinan J."/>
            <person name="Riley R."/>
            <person name="Labutti K."/>
            <person name="Andreopoulos B."/>
            <person name="Lipzen A."/>
            <person name="Chen C."/>
            <person name="Yanf M."/>
            <person name="Daum C."/>
            <person name="Ng V."/>
            <person name="Clum A."/>
            <person name="Steindorff A."/>
            <person name="Ohm R."/>
            <person name="Martin F."/>
            <person name="Silar P."/>
            <person name="Natvig D."/>
            <person name="Lalanne C."/>
            <person name="Gautier V."/>
            <person name="Ament-Velasquez S.L."/>
            <person name="Kruys A."/>
            <person name="Hutchinson M.I."/>
            <person name="Powell A.J."/>
            <person name="Barry K."/>
            <person name="Miller A.N."/>
            <person name="Grigoriev I.V."/>
            <person name="Debuchy R."/>
            <person name="Gladieux P."/>
            <person name="Thoren M.H."/>
            <person name="Johannesson H."/>
        </authorList>
    </citation>
    <scope>NUCLEOTIDE SEQUENCE</scope>
    <source>
        <strain evidence="2">PSN324</strain>
    </source>
</reference>
<keyword evidence="3" id="KW-1185">Reference proteome</keyword>
<dbReference type="EMBL" id="MU864932">
    <property type="protein sequence ID" value="KAK4466385.1"/>
    <property type="molecule type" value="Genomic_DNA"/>
</dbReference>
<organism evidence="2 3">
    <name type="scientific">Cladorrhinum samala</name>
    <dbReference type="NCBI Taxonomy" id="585594"/>
    <lineage>
        <taxon>Eukaryota</taxon>
        <taxon>Fungi</taxon>
        <taxon>Dikarya</taxon>
        <taxon>Ascomycota</taxon>
        <taxon>Pezizomycotina</taxon>
        <taxon>Sordariomycetes</taxon>
        <taxon>Sordariomycetidae</taxon>
        <taxon>Sordariales</taxon>
        <taxon>Podosporaceae</taxon>
        <taxon>Cladorrhinum</taxon>
    </lineage>
</organism>
<feature type="region of interest" description="Disordered" evidence="1">
    <location>
        <begin position="104"/>
        <end position="124"/>
    </location>
</feature>
<dbReference type="Proteomes" id="UP001321749">
    <property type="component" value="Unassembled WGS sequence"/>
</dbReference>
<evidence type="ECO:0000313" key="3">
    <source>
        <dbReference type="Proteomes" id="UP001321749"/>
    </source>
</evidence>
<accession>A0AAV9I2N6</accession>
<feature type="compositionally biased region" description="Polar residues" evidence="1">
    <location>
        <begin position="269"/>
        <end position="287"/>
    </location>
</feature>
<sequence length="287" mass="31519">MGGVINTATIEDIFLTSVLSGSVQPATMDLAMAMAVVQLNVALIPPDPGRQRRLVRKLEELEVQLQKLDALLAQQPLVAANASPYLRTGLEELRHRVIISKRPNSRRMSPHDRNANGRSITTGNQCLVPPPRLRAMNAAAPHPSLHGPGWLRPRRLPPWYMEEDLTPVDLKGTTFSPGLGRCLAKKALSTSQMSTLDERSSHVGDFRNVEMLSLQDNHHHSRGGPQPTRSPKWIDAFTLSSVDLPTSSSSESTENIQHDPPSLEKPQARSDNTLIESSTSASLSERC</sequence>
<protein>
    <submittedName>
        <fullName evidence="2">Uncharacterized protein</fullName>
    </submittedName>
</protein>
<evidence type="ECO:0000313" key="2">
    <source>
        <dbReference type="EMBL" id="KAK4466385.1"/>
    </source>
</evidence>
<reference evidence="2" key="1">
    <citation type="journal article" date="2023" name="Mol. Phylogenet. Evol.">
        <title>Genome-scale phylogeny and comparative genomics of the fungal order Sordariales.</title>
        <authorList>
            <person name="Hensen N."/>
            <person name="Bonometti L."/>
            <person name="Westerberg I."/>
            <person name="Brannstrom I.O."/>
            <person name="Guillou S."/>
            <person name="Cros-Aarteil S."/>
            <person name="Calhoun S."/>
            <person name="Haridas S."/>
            <person name="Kuo A."/>
            <person name="Mondo S."/>
            <person name="Pangilinan J."/>
            <person name="Riley R."/>
            <person name="LaButti K."/>
            <person name="Andreopoulos B."/>
            <person name="Lipzen A."/>
            <person name="Chen C."/>
            <person name="Yan M."/>
            <person name="Daum C."/>
            <person name="Ng V."/>
            <person name="Clum A."/>
            <person name="Steindorff A."/>
            <person name="Ohm R.A."/>
            <person name="Martin F."/>
            <person name="Silar P."/>
            <person name="Natvig D.O."/>
            <person name="Lalanne C."/>
            <person name="Gautier V."/>
            <person name="Ament-Velasquez S.L."/>
            <person name="Kruys A."/>
            <person name="Hutchinson M.I."/>
            <person name="Powell A.J."/>
            <person name="Barry K."/>
            <person name="Miller A.N."/>
            <person name="Grigoriev I.V."/>
            <person name="Debuchy R."/>
            <person name="Gladieux P."/>
            <person name="Hiltunen Thoren M."/>
            <person name="Johannesson H."/>
        </authorList>
    </citation>
    <scope>NUCLEOTIDE SEQUENCE</scope>
    <source>
        <strain evidence="2">PSN324</strain>
    </source>
</reference>
<dbReference type="AlphaFoldDB" id="A0AAV9I2N6"/>